<organism evidence="2 3">
    <name type="scientific">Azohydromonas lata</name>
    <dbReference type="NCBI Taxonomy" id="45677"/>
    <lineage>
        <taxon>Bacteria</taxon>
        <taxon>Pseudomonadati</taxon>
        <taxon>Pseudomonadota</taxon>
        <taxon>Betaproteobacteria</taxon>
        <taxon>Burkholderiales</taxon>
        <taxon>Sphaerotilaceae</taxon>
        <taxon>Azohydromonas</taxon>
    </lineage>
</organism>
<dbReference type="RefSeq" id="WP_322465764.1">
    <property type="nucleotide sequence ID" value="NZ_JAXOJX010000018.1"/>
</dbReference>
<evidence type="ECO:0000313" key="3">
    <source>
        <dbReference type="Proteomes" id="UP001293718"/>
    </source>
</evidence>
<comment type="caution">
    <text evidence="2">The sequence shown here is derived from an EMBL/GenBank/DDBJ whole genome shotgun (WGS) entry which is preliminary data.</text>
</comment>
<evidence type="ECO:0000259" key="1">
    <source>
        <dbReference type="Pfam" id="PF13467"/>
    </source>
</evidence>
<proteinExistence type="predicted"/>
<dbReference type="InterPro" id="IPR038268">
    <property type="entry name" value="RHH_sf"/>
</dbReference>
<gene>
    <name evidence="2" type="ORF">SM757_12845</name>
</gene>
<reference evidence="2 3" key="1">
    <citation type="submission" date="2023-11" db="EMBL/GenBank/DDBJ databases">
        <title>Draft genome of Azohydromonas lata strain H1 (DSM1123), a polyhydroxyalkanoate producer.</title>
        <authorList>
            <person name="Traversa D."/>
            <person name="D'Addabbo P."/>
            <person name="Pazzani C."/>
            <person name="Manzari C."/>
            <person name="Chiara M."/>
            <person name="Scrascia M."/>
        </authorList>
    </citation>
    <scope>NUCLEOTIDE SEQUENCE [LARGE SCALE GENOMIC DNA]</scope>
    <source>
        <strain evidence="2 3">H1</strain>
    </source>
</reference>
<dbReference type="Pfam" id="PF13467">
    <property type="entry name" value="RHH_4"/>
    <property type="match status" value="1"/>
</dbReference>
<protein>
    <submittedName>
        <fullName evidence="2">Ribbon-helix-helix domain-containing protein</fullName>
    </submittedName>
</protein>
<sequence>MCEFFVSADPILYESRTRTVRIRGVSTSIRMENFMWDTLAALAAEEGVTTNALIAQFHDEILRHRGDVQNFASFLRVTCLRYLRRKLDAAEGHQPGGPIDGALGGPLDGHLLDGTGPAFPQSTH</sequence>
<keyword evidence="3" id="KW-1185">Reference proteome</keyword>
<evidence type="ECO:0000313" key="2">
    <source>
        <dbReference type="EMBL" id="MDZ5457460.1"/>
    </source>
</evidence>
<name>A0ABU5IG07_9BURK</name>
<dbReference type="Proteomes" id="UP001293718">
    <property type="component" value="Unassembled WGS sequence"/>
</dbReference>
<feature type="domain" description="Ribbon-helix-helix" evidence="1">
    <location>
        <begin position="16"/>
        <end position="83"/>
    </location>
</feature>
<dbReference type="EMBL" id="JAXOJX010000018">
    <property type="protein sequence ID" value="MDZ5457460.1"/>
    <property type="molecule type" value="Genomic_DNA"/>
</dbReference>
<dbReference type="InterPro" id="IPR027373">
    <property type="entry name" value="RHH_dom"/>
</dbReference>
<accession>A0ABU5IG07</accession>
<dbReference type="Gene3D" id="1.10.3990.20">
    <property type="entry name" value="protein bp1543"/>
    <property type="match status" value="1"/>
</dbReference>